<reference evidence="2" key="1">
    <citation type="journal article" date="2008" name="Insect Biochem. Mol. Biol.">
        <title>The discovery and analysis of a diverged family of novel antifungal moricin-like peptides in the wax moth Galleria mellonella.</title>
        <authorList>
            <person name="Brown S.E."/>
            <person name="Howard A."/>
            <person name="Kasprzak A.B."/>
            <person name="Gordon K.H."/>
            <person name="East P.D."/>
        </authorList>
    </citation>
    <scope>NUCLEOTIDE SEQUENCE</scope>
</reference>
<proteinExistence type="evidence at transcript level"/>
<dbReference type="Gene3D" id="1.20.5.750">
    <property type="entry name" value="Moricin domain"/>
    <property type="match status" value="1"/>
</dbReference>
<dbReference type="AlphaFoldDB" id="A5JSU6"/>
<accession>A5JSU6</accession>
<keyword evidence="1" id="KW-0732">Signal</keyword>
<dbReference type="EMBL" id="EF564366">
    <property type="protein sequence ID" value="ABQ42574.1"/>
    <property type="molecule type" value="mRNA"/>
</dbReference>
<organism evidence="2">
    <name type="scientific">Galleria mellonella</name>
    <name type="common">Greater wax moth</name>
    <dbReference type="NCBI Taxonomy" id="7137"/>
    <lineage>
        <taxon>Eukaryota</taxon>
        <taxon>Metazoa</taxon>
        <taxon>Ecdysozoa</taxon>
        <taxon>Arthropoda</taxon>
        <taxon>Hexapoda</taxon>
        <taxon>Insecta</taxon>
        <taxon>Pterygota</taxon>
        <taxon>Neoptera</taxon>
        <taxon>Endopterygota</taxon>
        <taxon>Lepidoptera</taxon>
        <taxon>Glossata</taxon>
        <taxon>Ditrysia</taxon>
        <taxon>Pyraloidea</taxon>
        <taxon>Pyralidae</taxon>
        <taxon>Galleriinae</taxon>
        <taxon>Galleria</taxon>
    </lineage>
</organism>
<sequence length="66" mass="7016">MSIILVVVMMVMAMFVSSGDAAPGKIPVKAIKKGGQIIGKALRGINIASTAHDIISQFKPKKKKNH</sequence>
<dbReference type="InterPro" id="IPR009456">
    <property type="entry name" value="Moricin_fam"/>
</dbReference>
<protein>
    <submittedName>
        <fullName evidence="2">Moricin-like peptide B</fullName>
    </submittedName>
</protein>
<dbReference type="SMR" id="A5JSU6"/>
<evidence type="ECO:0000256" key="1">
    <source>
        <dbReference type="SAM" id="SignalP"/>
    </source>
</evidence>
<dbReference type="InterPro" id="IPR037043">
    <property type="entry name" value="Moricin_sf"/>
</dbReference>
<gene>
    <name evidence="2" type="primary">mor</name>
</gene>
<dbReference type="GO" id="GO:0042742">
    <property type="term" value="P:defense response to bacterium"/>
    <property type="evidence" value="ECO:0007669"/>
    <property type="project" value="InterPro"/>
</dbReference>
<feature type="chain" id="PRO_5002684779" evidence="1">
    <location>
        <begin position="22"/>
        <end position="66"/>
    </location>
</feature>
<evidence type="ECO:0000313" key="2">
    <source>
        <dbReference type="EMBL" id="ABQ42574.1"/>
    </source>
</evidence>
<name>A5JSU6_GALME</name>
<dbReference type="GO" id="GO:0005576">
    <property type="term" value="C:extracellular region"/>
    <property type="evidence" value="ECO:0007669"/>
    <property type="project" value="InterPro"/>
</dbReference>
<dbReference type="Pfam" id="PF06451">
    <property type="entry name" value="Moricin"/>
    <property type="match status" value="1"/>
</dbReference>
<feature type="signal peptide" evidence="1">
    <location>
        <begin position="1"/>
        <end position="21"/>
    </location>
</feature>